<feature type="compositionally biased region" description="Basic and acidic residues" evidence="7">
    <location>
        <begin position="268"/>
        <end position="278"/>
    </location>
</feature>
<dbReference type="PROSITE" id="PS00028">
    <property type="entry name" value="ZINC_FINGER_C2H2_1"/>
    <property type="match status" value="5"/>
</dbReference>
<feature type="domain" description="C2H2-type" evidence="8">
    <location>
        <begin position="369"/>
        <end position="396"/>
    </location>
</feature>
<proteinExistence type="predicted"/>
<dbReference type="InterPro" id="IPR036236">
    <property type="entry name" value="Znf_C2H2_sf"/>
</dbReference>
<dbReference type="Gene3D" id="3.30.160.60">
    <property type="entry name" value="Classic Zinc Finger"/>
    <property type="match status" value="6"/>
</dbReference>
<keyword evidence="4" id="KW-0862">Zinc</keyword>
<dbReference type="PANTHER" id="PTHR24388">
    <property type="entry name" value="ZINC FINGER PROTEIN"/>
    <property type="match status" value="1"/>
</dbReference>
<reference evidence="10" key="1">
    <citation type="submission" date="2025-08" db="UniProtKB">
        <authorList>
            <consortium name="RefSeq"/>
        </authorList>
    </citation>
    <scope>IDENTIFICATION</scope>
    <source>
        <tissue evidence="10">Testes</tissue>
    </source>
</reference>
<evidence type="ECO:0000259" key="8">
    <source>
        <dbReference type="PROSITE" id="PS50157"/>
    </source>
</evidence>
<evidence type="ECO:0000256" key="4">
    <source>
        <dbReference type="ARBA" id="ARBA00022833"/>
    </source>
</evidence>
<dbReference type="Pfam" id="PF00096">
    <property type="entry name" value="zf-C2H2"/>
    <property type="match status" value="6"/>
</dbReference>
<evidence type="ECO:0000256" key="1">
    <source>
        <dbReference type="ARBA" id="ARBA00022723"/>
    </source>
</evidence>
<feature type="domain" description="C2H2-type" evidence="8">
    <location>
        <begin position="341"/>
        <end position="368"/>
    </location>
</feature>
<feature type="region of interest" description="Disordered" evidence="7">
    <location>
        <begin position="237"/>
        <end position="278"/>
    </location>
</feature>
<feature type="domain" description="C2H2-type" evidence="8">
    <location>
        <begin position="425"/>
        <end position="451"/>
    </location>
</feature>
<feature type="compositionally biased region" description="Polar residues" evidence="7">
    <location>
        <begin position="255"/>
        <end position="267"/>
    </location>
</feature>
<dbReference type="GeneID" id="102802036"/>
<feature type="compositionally biased region" description="Low complexity" evidence="7">
    <location>
        <begin position="93"/>
        <end position="103"/>
    </location>
</feature>
<dbReference type="InterPro" id="IPR050527">
    <property type="entry name" value="Snail/Krueppel_Znf"/>
</dbReference>
<dbReference type="InterPro" id="IPR013087">
    <property type="entry name" value="Znf_C2H2_type"/>
</dbReference>
<name>A0ABM0LUQ4_SACKO</name>
<keyword evidence="1" id="KW-0479">Metal-binding</keyword>
<gene>
    <name evidence="10" type="primary">LOC102802036</name>
</gene>
<dbReference type="Proteomes" id="UP000694865">
    <property type="component" value="Unplaced"/>
</dbReference>
<evidence type="ECO:0000256" key="2">
    <source>
        <dbReference type="ARBA" id="ARBA00022737"/>
    </source>
</evidence>
<feature type="compositionally biased region" description="Basic residues" evidence="7">
    <location>
        <begin position="440"/>
        <end position="451"/>
    </location>
</feature>
<keyword evidence="3 6" id="KW-0863">Zinc-finger</keyword>
<dbReference type="SMART" id="SM00355">
    <property type="entry name" value="ZnF_C2H2"/>
    <property type="match status" value="6"/>
</dbReference>
<dbReference type="PANTHER" id="PTHR24388:SF53">
    <property type="entry name" value="CHORION TRANSCRIPTION FACTOR CF2-RELATED"/>
    <property type="match status" value="1"/>
</dbReference>
<evidence type="ECO:0000256" key="3">
    <source>
        <dbReference type="ARBA" id="ARBA00022771"/>
    </source>
</evidence>
<feature type="region of interest" description="Disordered" evidence="7">
    <location>
        <begin position="440"/>
        <end position="476"/>
    </location>
</feature>
<feature type="compositionally biased region" description="Basic and acidic residues" evidence="7">
    <location>
        <begin position="464"/>
        <end position="476"/>
    </location>
</feature>
<evidence type="ECO:0000313" key="10">
    <source>
        <dbReference type="RefSeq" id="XP_006811495.1"/>
    </source>
</evidence>
<feature type="domain" description="C2H2-type" evidence="8">
    <location>
        <begin position="285"/>
        <end position="312"/>
    </location>
</feature>
<keyword evidence="5" id="KW-0539">Nucleus</keyword>
<evidence type="ECO:0000256" key="5">
    <source>
        <dbReference type="ARBA" id="ARBA00023242"/>
    </source>
</evidence>
<organism evidence="9 10">
    <name type="scientific">Saccoglossus kowalevskii</name>
    <name type="common">Acorn worm</name>
    <dbReference type="NCBI Taxonomy" id="10224"/>
    <lineage>
        <taxon>Eukaryota</taxon>
        <taxon>Metazoa</taxon>
        <taxon>Hemichordata</taxon>
        <taxon>Enteropneusta</taxon>
        <taxon>Harrimaniidae</taxon>
        <taxon>Saccoglossus</taxon>
    </lineage>
</organism>
<keyword evidence="9" id="KW-1185">Reference proteome</keyword>
<feature type="region of interest" description="Disordered" evidence="7">
    <location>
        <begin position="141"/>
        <end position="194"/>
    </location>
</feature>
<feature type="domain" description="C2H2-type" evidence="8">
    <location>
        <begin position="313"/>
        <end position="340"/>
    </location>
</feature>
<accession>A0ABM0LUQ4</accession>
<evidence type="ECO:0000256" key="7">
    <source>
        <dbReference type="SAM" id="MobiDB-lite"/>
    </source>
</evidence>
<feature type="compositionally biased region" description="Polar residues" evidence="7">
    <location>
        <begin position="151"/>
        <end position="194"/>
    </location>
</feature>
<feature type="compositionally biased region" description="Pro residues" evidence="7">
    <location>
        <begin position="104"/>
        <end position="113"/>
    </location>
</feature>
<feature type="region of interest" description="Disordered" evidence="7">
    <location>
        <begin position="93"/>
        <end position="113"/>
    </location>
</feature>
<evidence type="ECO:0000256" key="6">
    <source>
        <dbReference type="PROSITE-ProRule" id="PRU00042"/>
    </source>
</evidence>
<dbReference type="SUPFAM" id="SSF57667">
    <property type="entry name" value="beta-beta-alpha zinc fingers"/>
    <property type="match status" value="3"/>
</dbReference>
<dbReference type="RefSeq" id="XP_006811495.1">
    <property type="nucleotide sequence ID" value="XM_006811432.1"/>
</dbReference>
<dbReference type="PROSITE" id="PS50157">
    <property type="entry name" value="ZINC_FINGER_C2H2_2"/>
    <property type="match status" value="6"/>
</dbReference>
<evidence type="ECO:0000313" key="9">
    <source>
        <dbReference type="Proteomes" id="UP000694865"/>
    </source>
</evidence>
<sequence length="476" mass="53877">MDRIYREQSEFFGSRGPMRHTFSNPYQPASFNSMEESPTGSAFGYPSTFQDRHAWAIPSHHYLLQNGFHYPFHPYPLYRLGLNFQVTSGRSISSHTATSSHSFPAPPHHLPPPLHPLSLLPTRPLPIATIGQREHSELTLFPPHSMRSSDRLPQSTFNSVSTATSPKLSASKSVNVTTHSSSPRYENVSPCTSGNLSKCQREVSNINVRSSRQLSSVTQKPYIEIKAIDGVLSSEKKEKKKRLNDGVKITESKQTEQGSKVIKSSSPKAERRTASRGKTKSDKLYECEECGKVLSRKETLVLHKRLHTGERPFQCNLCDKKFTALSILKSHQITHNGEKTYPCKLCGKLFARPSSLKTHQTLHLETKPYQCQYCDKGFNQKALLEAHVRRHTGDTTYKCSVCEKVFIRSNSLVIHKRIHTDERPYACGCGKAFRTSGHLRRHRKIHSRRQKRDSASLNNVVDDDVSKQSNESETHD</sequence>
<protein>
    <submittedName>
        <fullName evidence="10">Zinc finger protein 468-like</fullName>
    </submittedName>
</protein>
<feature type="domain" description="C2H2-type" evidence="8">
    <location>
        <begin position="397"/>
        <end position="424"/>
    </location>
</feature>
<keyword evidence="2" id="KW-0677">Repeat</keyword>
<feature type="compositionally biased region" description="Basic and acidic residues" evidence="7">
    <location>
        <begin position="243"/>
        <end position="254"/>
    </location>
</feature>